<dbReference type="Gene3D" id="3.40.50.300">
    <property type="entry name" value="P-loop containing nucleotide triphosphate hydrolases"/>
    <property type="match status" value="1"/>
</dbReference>
<evidence type="ECO:0000259" key="13">
    <source>
        <dbReference type="Pfam" id="PF02223"/>
    </source>
</evidence>
<evidence type="ECO:0000313" key="15">
    <source>
        <dbReference type="Proteomes" id="UP000289200"/>
    </source>
</evidence>
<dbReference type="InterPro" id="IPR018094">
    <property type="entry name" value="Thymidylate_kinase"/>
</dbReference>
<protein>
    <recommendedName>
        <fullName evidence="3 12">Thymidylate kinase</fullName>
        <ecNumber evidence="2 12">2.7.4.9</ecNumber>
    </recommendedName>
    <alternativeName>
        <fullName evidence="9 12">dTMP kinase</fullName>
    </alternativeName>
</protein>
<comment type="similarity">
    <text evidence="1 12">Belongs to the thymidylate kinase family.</text>
</comment>
<comment type="caution">
    <text evidence="14">The sequence shown here is derived from an EMBL/GenBank/DDBJ whole genome shotgun (WGS) entry which is preliminary data.</text>
</comment>
<evidence type="ECO:0000256" key="4">
    <source>
        <dbReference type="ARBA" id="ARBA00022679"/>
    </source>
</evidence>
<dbReference type="InterPro" id="IPR027417">
    <property type="entry name" value="P-loop_NTPase"/>
</dbReference>
<evidence type="ECO:0000256" key="3">
    <source>
        <dbReference type="ARBA" id="ARBA00017144"/>
    </source>
</evidence>
<evidence type="ECO:0000256" key="5">
    <source>
        <dbReference type="ARBA" id="ARBA00022727"/>
    </source>
</evidence>
<gene>
    <name evidence="14" type="primary">tmk_2</name>
    <name evidence="12" type="synonym">tmk</name>
    <name evidence="14" type="ORF">RHODGE_RHODGE_04343</name>
</gene>
<dbReference type="GO" id="GO:0004798">
    <property type="term" value="F:dTMP kinase activity"/>
    <property type="evidence" value="ECO:0007669"/>
    <property type="project" value="UniProtKB-UniRule"/>
</dbReference>
<organism evidence="14 15">
    <name type="scientific">Rhodoplanes serenus</name>
    <dbReference type="NCBI Taxonomy" id="200615"/>
    <lineage>
        <taxon>Bacteria</taxon>
        <taxon>Pseudomonadati</taxon>
        <taxon>Pseudomonadota</taxon>
        <taxon>Alphaproteobacteria</taxon>
        <taxon>Hyphomicrobiales</taxon>
        <taxon>Nitrobacteraceae</taxon>
        <taxon>Rhodoplanes</taxon>
    </lineage>
</organism>
<keyword evidence="4 12" id="KW-0808">Transferase</keyword>
<accession>A0A3S4B4D9</accession>
<sequence length="235" mass="24328">MRGKFITFEGGEGSGKSTQATRLAERLRALGIAVVQTREPGGSPGAEIVRHVLLAGAAKPLGPEAEAMLFAAARADHLDRTIRPALDRGAWVVCDRFADSTRVYQGTVGKADPALIRALERVAVGDTRPDLTLVLDLPAEVGLARADGRREGGAVDRFESEALGFHAALRDAYRAIAEAEPGRCVVIDAAGPPDQVADAVWAVVCARLGAAQIDGPPSTDGPPAGTAARAVAAVP</sequence>
<dbReference type="GO" id="GO:0006233">
    <property type="term" value="P:dTDP biosynthetic process"/>
    <property type="evidence" value="ECO:0007669"/>
    <property type="project" value="InterPro"/>
</dbReference>
<dbReference type="GO" id="GO:0006235">
    <property type="term" value="P:dTTP biosynthetic process"/>
    <property type="evidence" value="ECO:0007669"/>
    <property type="project" value="UniProtKB-UniRule"/>
</dbReference>
<dbReference type="InterPro" id="IPR018095">
    <property type="entry name" value="Thymidylate_kin_CS"/>
</dbReference>
<evidence type="ECO:0000256" key="2">
    <source>
        <dbReference type="ARBA" id="ARBA00012980"/>
    </source>
</evidence>
<dbReference type="GO" id="GO:0005829">
    <property type="term" value="C:cytosol"/>
    <property type="evidence" value="ECO:0007669"/>
    <property type="project" value="TreeGrafter"/>
</dbReference>
<dbReference type="Pfam" id="PF02223">
    <property type="entry name" value="Thymidylate_kin"/>
    <property type="match status" value="1"/>
</dbReference>
<dbReference type="OrthoDB" id="9774907at2"/>
<evidence type="ECO:0000256" key="12">
    <source>
        <dbReference type="HAMAP-Rule" id="MF_00165"/>
    </source>
</evidence>
<evidence type="ECO:0000256" key="10">
    <source>
        <dbReference type="ARBA" id="ARBA00048743"/>
    </source>
</evidence>
<dbReference type="RefSeq" id="WP_129611149.1">
    <property type="nucleotide sequence ID" value="NZ_UWOC01000190.1"/>
</dbReference>
<evidence type="ECO:0000256" key="11">
    <source>
        <dbReference type="ARBA" id="ARBA00057735"/>
    </source>
</evidence>
<dbReference type="PROSITE" id="PS01331">
    <property type="entry name" value="THYMIDYLATE_KINASE"/>
    <property type="match status" value="1"/>
</dbReference>
<dbReference type="SUPFAM" id="SSF52540">
    <property type="entry name" value="P-loop containing nucleoside triphosphate hydrolases"/>
    <property type="match status" value="1"/>
</dbReference>
<dbReference type="FunFam" id="3.40.50.300:FF:000225">
    <property type="entry name" value="Thymidylate kinase"/>
    <property type="match status" value="1"/>
</dbReference>
<dbReference type="InterPro" id="IPR039430">
    <property type="entry name" value="Thymidylate_kin-like_dom"/>
</dbReference>
<feature type="domain" description="Thymidylate kinase-like" evidence="13">
    <location>
        <begin position="8"/>
        <end position="199"/>
    </location>
</feature>
<proteinExistence type="inferred from homology"/>
<evidence type="ECO:0000256" key="1">
    <source>
        <dbReference type="ARBA" id="ARBA00009776"/>
    </source>
</evidence>
<dbReference type="Proteomes" id="UP000289200">
    <property type="component" value="Unassembled WGS sequence"/>
</dbReference>
<comment type="function">
    <text evidence="11 12">Phosphorylation of dTMP to form dTDP in both de novo and salvage pathways of dTTP synthesis.</text>
</comment>
<dbReference type="NCBIfam" id="TIGR00041">
    <property type="entry name" value="DTMP_kinase"/>
    <property type="match status" value="1"/>
</dbReference>
<keyword evidence="8 12" id="KW-0067">ATP-binding</keyword>
<evidence type="ECO:0000256" key="9">
    <source>
        <dbReference type="ARBA" id="ARBA00029962"/>
    </source>
</evidence>
<dbReference type="PANTHER" id="PTHR10344">
    <property type="entry name" value="THYMIDYLATE KINASE"/>
    <property type="match status" value="1"/>
</dbReference>
<keyword evidence="15" id="KW-1185">Reference proteome</keyword>
<evidence type="ECO:0000256" key="8">
    <source>
        <dbReference type="ARBA" id="ARBA00022840"/>
    </source>
</evidence>
<dbReference type="GO" id="GO:0006227">
    <property type="term" value="P:dUDP biosynthetic process"/>
    <property type="evidence" value="ECO:0007669"/>
    <property type="project" value="TreeGrafter"/>
</dbReference>
<dbReference type="HAMAP" id="MF_00165">
    <property type="entry name" value="Thymidylate_kinase"/>
    <property type="match status" value="1"/>
</dbReference>
<evidence type="ECO:0000256" key="6">
    <source>
        <dbReference type="ARBA" id="ARBA00022741"/>
    </source>
</evidence>
<dbReference type="EMBL" id="UWOC01000190">
    <property type="protein sequence ID" value="VCU11137.1"/>
    <property type="molecule type" value="Genomic_DNA"/>
</dbReference>
<dbReference type="GO" id="GO:0005524">
    <property type="term" value="F:ATP binding"/>
    <property type="evidence" value="ECO:0007669"/>
    <property type="project" value="UniProtKB-UniRule"/>
</dbReference>
<feature type="binding site" evidence="12">
    <location>
        <begin position="10"/>
        <end position="17"/>
    </location>
    <ligand>
        <name>ATP</name>
        <dbReference type="ChEBI" id="CHEBI:30616"/>
    </ligand>
</feature>
<keyword evidence="5 12" id="KW-0545">Nucleotide biosynthesis</keyword>
<keyword evidence="6 12" id="KW-0547">Nucleotide-binding</keyword>
<evidence type="ECO:0000313" key="14">
    <source>
        <dbReference type="EMBL" id="VCU11137.1"/>
    </source>
</evidence>
<dbReference type="EC" id="2.7.4.9" evidence="2 12"/>
<evidence type="ECO:0000256" key="7">
    <source>
        <dbReference type="ARBA" id="ARBA00022777"/>
    </source>
</evidence>
<dbReference type="AlphaFoldDB" id="A0A3S4B4D9"/>
<dbReference type="CDD" id="cd01672">
    <property type="entry name" value="TMPK"/>
    <property type="match status" value="1"/>
</dbReference>
<name>A0A3S4B4D9_9BRAD</name>
<dbReference type="PANTHER" id="PTHR10344:SF4">
    <property type="entry name" value="UMP-CMP KINASE 2, MITOCHONDRIAL"/>
    <property type="match status" value="1"/>
</dbReference>
<keyword evidence="7 12" id="KW-0418">Kinase</keyword>
<comment type="catalytic activity">
    <reaction evidence="10 12">
        <text>dTMP + ATP = dTDP + ADP</text>
        <dbReference type="Rhea" id="RHEA:13517"/>
        <dbReference type="ChEBI" id="CHEBI:30616"/>
        <dbReference type="ChEBI" id="CHEBI:58369"/>
        <dbReference type="ChEBI" id="CHEBI:63528"/>
        <dbReference type="ChEBI" id="CHEBI:456216"/>
        <dbReference type="EC" id="2.7.4.9"/>
    </reaction>
</comment>
<reference evidence="15" key="1">
    <citation type="submission" date="2018-10" db="EMBL/GenBank/DDBJ databases">
        <authorList>
            <person name="Peiro R."/>
            <person name="Begona"/>
            <person name="Cbmso G."/>
            <person name="Lopez M."/>
            <person name="Gonzalez S."/>
            <person name="Sacristan E."/>
            <person name="Castillo E."/>
        </authorList>
    </citation>
    <scope>NUCLEOTIDE SEQUENCE [LARGE SCALE GENOMIC DNA]</scope>
</reference>